<gene>
    <name evidence="2 4 5" type="ORF">SRAE_1000205100</name>
</gene>
<organism evidence="2">
    <name type="scientific">Strongyloides ratti</name>
    <name type="common">Parasitic roundworm</name>
    <dbReference type="NCBI Taxonomy" id="34506"/>
    <lineage>
        <taxon>Eukaryota</taxon>
        <taxon>Metazoa</taxon>
        <taxon>Ecdysozoa</taxon>
        <taxon>Nematoda</taxon>
        <taxon>Chromadorea</taxon>
        <taxon>Rhabditida</taxon>
        <taxon>Tylenchina</taxon>
        <taxon>Panagrolaimomorpha</taxon>
        <taxon>Strongyloidoidea</taxon>
        <taxon>Strongyloididae</taxon>
        <taxon>Strongyloides</taxon>
    </lineage>
</organism>
<name>A0A090L6R3_STRRB</name>
<dbReference type="GeneID" id="36376158"/>
<dbReference type="WormBase" id="SRAE_1000205100">
    <property type="protein sequence ID" value="SRP03952"/>
    <property type="gene ID" value="WBGene00258663"/>
</dbReference>
<reference evidence="4" key="2">
    <citation type="submission" date="2020-12" db="UniProtKB">
        <authorList>
            <consortium name="WormBaseParasite"/>
        </authorList>
    </citation>
    <scope>IDENTIFICATION</scope>
</reference>
<evidence type="ECO:0000313" key="3">
    <source>
        <dbReference type="Proteomes" id="UP000035682"/>
    </source>
</evidence>
<dbReference type="CTD" id="36376158"/>
<feature type="region of interest" description="Disordered" evidence="1">
    <location>
        <begin position="64"/>
        <end position="86"/>
    </location>
</feature>
<dbReference type="OrthoDB" id="346910at2759"/>
<protein>
    <submittedName>
        <fullName evidence="2 4">Uncharacterized protein</fullName>
    </submittedName>
</protein>
<evidence type="ECO:0000313" key="4">
    <source>
        <dbReference type="WBParaSite" id="SRAE_1000205100.1"/>
    </source>
</evidence>
<dbReference type="Proteomes" id="UP000035682">
    <property type="component" value="Unplaced"/>
</dbReference>
<evidence type="ECO:0000313" key="2">
    <source>
        <dbReference type="EMBL" id="CEF63793.1"/>
    </source>
</evidence>
<feature type="compositionally biased region" description="Polar residues" evidence="1">
    <location>
        <begin position="258"/>
        <end position="271"/>
    </location>
</feature>
<dbReference type="EMBL" id="LN609528">
    <property type="protein sequence ID" value="CEF63793.1"/>
    <property type="molecule type" value="Genomic_DNA"/>
</dbReference>
<sequence>MTTTIISSNYQKFTMAVEMFNETTLKMKKQIKQQKYGFEYYTRYFEKTYFIRALYLQATIGDAEDSGKKETPSNTLTNTIDKESQLPSPSILLPEQSIKQRRRSRVIRNFSKIKEFCSISEFETWLNEQKMWSVGTKNELKDRIIQNYRCKFSRKSKTDCMKSIRLIKYHNENIYSLEESDNAHDHSIITTTKKDFSESIYDNDKKFSPTESNVIQNSQLSQNNILVEILNGEDSPPPPPSPNNIENSIKKNNDDSLGRTSNDNTLSNFSFKNNQSTTTTYIESQQKMYNLKDSSPQNVLFKLLKSDDNQTSPKTSLISVSPSLSIRPQSAPVVVSSYRFMATFRDKATFQKWFFPISNEWIKKSKDYESDKSIKYFICTYNVINSTIKKEHSSDNINYCPATLRVTSYNLKEEILVEDSVERHNHINESEYNKAFDCQESNYMGNIKKYNNKQLIIDNRSSSEEPLDILKNTKIKNEELCLSNHPPIKTIKRKRIKRNKFKKLLNHSFTSVKEADEWLSLNKPNFKSHIRKIFDNNEQIYYICSMYGRGYTKCKKQYRIIHEFNRNYIYIEESRKSHNHEIILSSLKDKSKKITNDYSYDGEESFMWNWIHGNEISNAWKKLEKMDKLEAEELFIKEWYKLKDMLPNYMEYWKLLNNPQISEEELKAKKIELSIPEDDDKLPFEEENNFQDIEWIIEESVESSEEEENNI</sequence>
<evidence type="ECO:0000313" key="5">
    <source>
        <dbReference type="WormBase" id="SRAE_1000205100"/>
    </source>
</evidence>
<dbReference type="WBParaSite" id="SRAE_1000205100.1">
    <property type="protein sequence ID" value="SRAE_1000205100.1"/>
    <property type="gene ID" value="WBGene00258663"/>
</dbReference>
<reference evidence="2 3" key="1">
    <citation type="submission" date="2014-09" db="EMBL/GenBank/DDBJ databases">
        <authorList>
            <person name="Martin A.A."/>
        </authorList>
    </citation>
    <scope>NUCLEOTIDE SEQUENCE</scope>
    <source>
        <strain evidence="3">ED321</strain>
        <strain evidence="2">ED321 Heterogonic</strain>
    </source>
</reference>
<dbReference type="RefSeq" id="XP_024502994.1">
    <property type="nucleotide sequence ID" value="XM_024649081.1"/>
</dbReference>
<feature type="region of interest" description="Disordered" evidence="1">
    <location>
        <begin position="230"/>
        <end position="271"/>
    </location>
</feature>
<proteinExistence type="predicted"/>
<dbReference type="AlphaFoldDB" id="A0A090L6R3"/>
<keyword evidence="3" id="KW-1185">Reference proteome</keyword>
<evidence type="ECO:0000256" key="1">
    <source>
        <dbReference type="SAM" id="MobiDB-lite"/>
    </source>
</evidence>
<feature type="compositionally biased region" description="Basic and acidic residues" evidence="1">
    <location>
        <begin position="248"/>
        <end position="257"/>
    </location>
</feature>
<accession>A0A090L6R3</accession>